<name>A0A2K3P107_TRIPR</name>
<protein>
    <submittedName>
        <fullName evidence="1">Uncharacterized protein</fullName>
    </submittedName>
</protein>
<comment type="caution">
    <text evidence="1">The sequence shown here is derived from an EMBL/GenBank/DDBJ whole genome shotgun (WGS) entry which is preliminary data.</text>
</comment>
<feature type="non-terminal residue" evidence="1">
    <location>
        <position position="1"/>
    </location>
</feature>
<gene>
    <name evidence="1" type="ORF">L195_g005511</name>
</gene>
<proteinExistence type="predicted"/>
<evidence type="ECO:0000313" key="1">
    <source>
        <dbReference type="EMBL" id="PNY08970.1"/>
    </source>
</evidence>
<dbReference type="AlphaFoldDB" id="A0A2K3P107"/>
<dbReference type="Proteomes" id="UP000236291">
    <property type="component" value="Unassembled WGS sequence"/>
</dbReference>
<accession>A0A2K3P107</accession>
<evidence type="ECO:0000313" key="2">
    <source>
        <dbReference type="Proteomes" id="UP000236291"/>
    </source>
</evidence>
<dbReference type="EMBL" id="ASHM01002849">
    <property type="protein sequence ID" value="PNY08970.1"/>
    <property type="molecule type" value="Genomic_DNA"/>
</dbReference>
<reference evidence="1 2" key="1">
    <citation type="journal article" date="2014" name="Am. J. Bot.">
        <title>Genome assembly and annotation for red clover (Trifolium pratense; Fabaceae).</title>
        <authorList>
            <person name="Istvanek J."/>
            <person name="Jaros M."/>
            <person name="Krenek A."/>
            <person name="Repkova J."/>
        </authorList>
    </citation>
    <scope>NUCLEOTIDE SEQUENCE [LARGE SCALE GENOMIC DNA]</scope>
    <source>
        <strain evidence="2">cv. Tatra</strain>
        <tissue evidence="1">Young leaves</tissue>
    </source>
</reference>
<sequence length="38" mass="4401">YYDKVRGQTMVRMTVSSGGGGCCRCRGYWEWEQGCFGW</sequence>
<organism evidence="1 2">
    <name type="scientific">Trifolium pratense</name>
    <name type="common">Red clover</name>
    <dbReference type="NCBI Taxonomy" id="57577"/>
    <lineage>
        <taxon>Eukaryota</taxon>
        <taxon>Viridiplantae</taxon>
        <taxon>Streptophyta</taxon>
        <taxon>Embryophyta</taxon>
        <taxon>Tracheophyta</taxon>
        <taxon>Spermatophyta</taxon>
        <taxon>Magnoliopsida</taxon>
        <taxon>eudicotyledons</taxon>
        <taxon>Gunneridae</taxon>
        <taxon>Pentapetalae</taxon>
        <taxon>rosids</taxon>
        <taxon>fabids</taxon>
        <taxon>Fabales</taxon>
        <taxon>Fabaceae</taxon>
        <taxon>Papilionoideae</taxon>
        <taxon>50 kb inversion clade</taxon>
        <taxon>NPAAA clade</taxon>
        <taxon>Hologalegina</taxon>
        <taxon>IRL clade</taxon>
        <taxon>Trifolieae</taxon>
        <taxon>Trifolium</taxon>
    </lineage>
</organism>
<reference evidence="1 2" key="2">
    <citation type="journal article" date="2017" name="Front. Plant Sci.">
        <title>Gene Classification and Mining of Molecular Markers Useful in Red Clover (Trifolium pratense) Breeding.</title>
        <authorList>
            <person name="Istvanek J."/>
            <person name="Dluhosova J."/>
            <person name="Dluhos P."/>
            <person name="Patkova L."/>
            <person name="Nedelnik J."/>
            <person name="Repkova J."/>
        </authorList>
    </citation>
    <scope>NUCLEOTIDE SEQUENCE [LARGE SCALE GENOMIC DNA]</scope>
    <source>
        <strain evidence="2">cv. Tatra</strain>
        <tissue evidence="1">Young leaves</tissue>
    </source>
</reference>